<accession>A0A6N0HXV9</accession>
<dbReference type="SUPFAM" id="SSF109604">
    <property type="entry name" value="HD-domain/PDEase-like"/>
    <property type="match status" value="1"/>
</dbReference>
<feature type="domain" description="HDOD" evidence="1">
    <location>
        <begin position="1"/>
        <end position="64"/>
    </location>
</feature>
<dbReference type="Pfam" id="PF08668">
    <property type="entry name" value="HDOD"/>
    <property type="match status" value="1"/>
</dbReference>
<reference evidence="2 3" key="1">
    <citation type="submission" date="2020-05" db="EMBL/GenBank/DDBJ databases">
        <title>Horizontal transmission and recombination maintain forever young bacterial symbiont genomes.</title>
        <authorList>
            <person name="Russell S.L."/>
            <person name="Pepper-Tunick E."/>
            <person name="Svedberg J."/>
            <person name="Byrne A."/>
            <person name="Ruelas Castillo J."/>
            <person name="Vollmers C."/>
            <person name="Beinart R.A."/>
            <person name="Corbett-Detig R."/>
        </authorList>
    </citation>
    <scope>NUCLEOTIDE SEQUENCE [LARGE SCALE GENOMIC DNA]</scope>
    <source>
        <strain evidence="2">Santa_Monica_outfall</strain>
    </source>
</reference>
<organism evidence="2 3">
    <name type="scientific">Candidatus Reidiella endopervernicosa</name>
    <dbReference type="NCBI Taxonomy" id="2738883"/>
    <lineage>
        <taxon>Bacteria</taxon>
        <taxon>Pseudomonadati</taxon>
        <taxon>Pseudomonadota</taxon>
        <taxon>Gammaproteobacteria</taxon>
        <taxon>Candidatus Reidiella</taxon>
    </lineage>
</organism>
<name>A0A6N0HXV9_9GAMM</name>
<protein>
    <submittedName>
        <fullName evidence="2">HDOD domain-containing protein</fullName>
    </submittedName>
</protein>
<proteinExistence type="predicted"/>
<dbReference type="PANTHER" id="PTHR33525">
    <property type="match status" value="1"/>
</dbReference>
<evidence type="ECO:0000259" key="1">
    <source>
        <dbReference type="PROSITE" id="PS51833"/>
    </source>
</evidence>
<dbReference type="KEGG" id="rev:HUE57_13610"/>
<gene>
    <name evidence="2" type="ORF">HUE57_13610</name>
</gene>
<dbReference type="AlphaFoldDB" id="A0A6N0HXV9"/>
<dbReference type="Gene3D" id="1.10.3210.10">
    <property type="entry name" value="Hypothetical protein af1432"/>
    <property type="match status" value="1"/>
</dbReference>
<dbReference type="InterPro" id="IPR013976">
    <property type="entry name" value="HDOD"/>
</dbReference>
<dbReference type="EMBL" id="CP054491">
    <property type="protein sequence ID" value="QKQ27205.1"/>
    <property type="molecule type" value="Genomic_DNA"/>
</dbReference>
<evidence type="ECO:0000313" key="3">
    <source>
        <dbReference type="Proteomes" id="UP000509658"/>
    </source>
</evidence>
<evidence type="ECO:0000313" key="2">
    <source>
        <dbReference type="EMBL" id="QKQ27205.1"/>
    </source>
</evidence>
<dbReference type="InterPro" id="IPR052340">
    <property type="entry name" value="RNase_Y/CdgJ"/>
</dbReference>
<dbReference type="PROSITE" id="PS51833">
    <property type="entry name" value="HDOD"/>
    <property type="match status" value="1"/>
</dbReference>
<sequence length="136" mass="15153">MVFDIYYSREYREVLYCCSENNISLREAELKVLSFDHSVIGARLAAHWKMPESIVEAIEFHHEPELSSNPKLAAVVNVANVMARRLGIGDCGDNVVPDLQPQVLSHVGMQVEDVDNLFTTTTIAELEEAASEFVTG</sequence>
<keyword evidence="3" id="KW-1185">Reference proteome</keyword>
<dbReference type="Proteomes" id="UP000509658">
    <property type="component" value="Chromosome"/>
</dbReference>
<dbReference type="RefSeq" id="WP_174673375.1">
    <property type="nucleotide sequence ID" value="NZ_CP054491.1"/>
</dbReference>
<dbReference type="PANTHER" id="PTHR33525:SF3">
    <property type="entry name" value="RIBONUCLEASE Y"/>
    <property type="match status" value="1"/>
</dbReference>